<reference evidence="2 3" key="1">
    <citation type="journal article" date="2019" name="Int. J. Syst. Evol. Microbiol.">
        <title>The Global Catalogue of Microorganisms (GCM) 10K type strain sequencing project: providing services to taxonomists for standard genome sequencing and annotation.</title>
        <authorList>
            <consortium name="The Broad Institute Genomics Platform"/>
            <consortium name="The Broad Institute Genome Sequencing Center for Infectious Disease"/>
            <person name="Wu L."/>
            <person name="Ma J."/>
        </authorList>
    </citation>
    <scope>NUCLEOTIDE SEQUENCE [LARGE SCALE GENOMIC DNA]</scope>
    <source>
        <strain evidence="2 3">JCM 4823</strain>
    </source>
</reference>
<gene>
    <name evidence="2" type="ORF">GCM10010368_48240</name>
</gene>
<accession>A0ABN3EW86</accession>
<feature type="region of interest" description="Disordered" evidence="1">
    <location>
        <begin position="242"/>
        <end position="291"/>
    </location>
</feature>
<protein>
    <submittedName>
        <fullName evidence="2">Uncharacterized protein</fullName>
    </submittedName>
</protein>
<proteinExistence type="predicted"/>
<dbReference type="Proteomes" id="UP001500442">
    <property type="component" value="Unassembled WGS sequence"/>
</dbReference>
<comment type="caution">
    <text evidence="2">The sequence shown here is derived from an EMBL/GenBank/DDBJ whole genome shotgun (WGS) entry which is preliminary data.</text>
</comment>
<feature type="compositionally biased region" description="Polar residues" evidence="1">
    <location>
        <begin position="269"/>
        <end position="279"/>
    </location>
</feature>
<sequence length="291" mass="31158">MPAAADPRAPSGLRLLPTTRGRAKSRIRRILFLLARSSGSLVSRVPEPSLPTRSITITSEFSGSVVAKGATDDLSAQLLRHAGFQQIDDWHGRRHRLPTTTPLADKVAIATHAAEMLRAARYEVDLPPSLDTARTCSPARPLGPYVAGVELLKITDLIRGAENGADLQQAVEQLLHPEHGALERVREALEVAGEQVNDLDEDAYALADRFGFASEFVSSAQSELLDSKAELRRVGTASKVRTTARRLRDHRDAALATSPAAGKAEVSSAPGSDTAQLNATGHPPRAAGPRR</sequence>
<name>A0ABN3EW86_9ACTN</name>
<evidence type="ECO:0000313" key="2">
    <source>
        <dbReference type="EMBL" id="GAA2273213.1"/>
    </source>
</evidence>
<evidence type="ECO:0000256" key="1">
    <source>
        <dbReference type="SAM" id="MobiDB-lite"/>
    </source>
</evidence>
<dbReference type="EMBL" id="BAAASN010000014">
    <property type="protein sequence ID" value="GAA2273213.1"/>
    <property type="molecule type" value="Genomic_DNA"/>
</dbReference>
<keyword evidence="3" id="KW-1185">Reference proteome</keyword>
<evidence type="ECO:0000313" key="3">
    <source>
        <dbReference type="Proteomes" id="UP001500442"/>
    </source>
</evidence>
<organism evidence="2 3">
    <name type="scientific">Streptomyces roseiscleroticus</name>
    <dbReference type="NCBI Taxonomy" id="1972"/>
    <lineage>
        <taxon>Bacteria</taxon>
        <taxon>Bacillati</taxon>
        <taxon>Actinomycetota</taxon>
        <taxon>Actinomycetes</taxon>
        <taxon>Kitasatosporales</taxon>
        <taxon>Streptomycetaceae</taxon>
        <taxon>Streptomyces</taxon>
    </lineage>
</organism>